<evidence type="ECO:0000256" key="1">
    <source>
        <dbReference type="ARBA" id="ARBA00009884"/>
    </source>
</evidence>
<evidence type="ECO:0000313" key="3">
    <source>
        <dbReference type="Proteomes" id="UP001210925"/>
    </source>
</evidence>
<dbReference type="Proteomes" id="UP001210925">
    <property type="component" value="Unassembled WGS sequence"/>
</dbReference>
<comment type="caution">
    <text evidence="2">The sequence shown here is derived from an EMBL/GenBank/DDBJ whole genome shotgun (WGS) entry which is preliminary data.</text>
</comment>
<keyword evidence="3" id="KW-1185">Reference proteome</keyword>
<dbReference type="InterPro" id="IPR036045">
    <property type="entry name" value="Sec1-like_sf"/>
</dbReference>
<dbReference type="Gene3D" id="3.40.50.1910">
    <property type="match status" value="1"/>
</dbReference>
<dbReference type="GO" id="GO:0016192">
    <property type="term" value="P:vesicle-mediated transport"/>
    <property type="evidence" value="ECO:0007669"/>
    <property type="project" value="InterPro"/>
</dbReference>
<gene>
    <name evidence="2" type="primary">VPS33A</name>
    <name evidence="2" type="ORF">HK103_003596</name>
</gene>
<evidence type="ECO:0000313" key="2">
    <source>
        <dbReference type="EMBL" id="KAJ3258474.1"/>
    </source>
</evidence>
<dbReference type="PANTHER" id="PTHR11679">
    <property type="entry name" value="VESICLE PROTEIN SORTING-ASSOCIATED"/>
    <property type="match status" value="1"/>
</dbReference>
<protein>
    <submittedName>
        <fullName evidence="2">Vacuolar protein sorting-associated protein 33A</fullName>
    </submittedName>
</protein>
<dbReference type="Gene3D" id="3.90.830.10">
    <property type="entry name" value="Syntaxin Binding Protein 1, Chain A, domain 2"/>
    <property type="match status" value="1"/>
</dbReference>
<dbReference type="InterPro" id="IPR001619">
    <property type="entry name" value="Sec1-like"/>
</dbReference>
<dbReference type="EMBL" id="JADGKB010000027">
    <property type="protein sequence ID" value="KAJ3258474.1"/>
    <property type="molecule type" value="Genomic_DNA"/>
</dbReference>
<proteinExistence type="inferred from homology"/>
<organism evidence="2 3">
    <name type="scientific">Boothiomyces macroporosus</name>
    <dbReference type="NCBI Taxonomy" id="261099"/>
    <lineage>
        <taxon>Eukaryota</taxon>
        <taxon>Fungi</taxon>
        <taxon>Fungi incertae sedis</taxon>
        <taxon>Chytridiomycota</taxon>
        <taxon>Chytridiomycota incertae sedis</taxon>
        <taxon>Chytridiomycetes</taxon>
        <taxon>Rhizophydiales</taxon>
        <taxon>Terramycetaceae</taxon>
        <taxon>Boothiomyces</taxon>
    </lineage>
</organism>
<dbReference type="AlphaFoldDB" id="A0AAD5UHQ5"/>
<dbReference type="Gene3D" id="1.25.40.850">
    <property type="match status" value="1"/>
</dbReference>
<dbReference type="Pfam" id="PF00995">
    <property type="entry name" value="Sec1"/>
    <property type="match status" value="1"/>
</dbReference>
<comment type="similarity">
    <text evidence="1">Belongs to the STXBP/unc-18/SEC1 family.</text>
</comment>
<name>A0AAD5UHQ5_9FUNG</name>
<dbReference type="InterPro" id="IPR043127">
    <property type="entry name" value="Sec-1-like_dom3a"/>
</dbReference>
<reference evidence="2" key="1">
    <citation type="submission" date="2020-05" db="EMBL/GenBank/DDBJ databases">
        <title>Phylogenomic resolution of chytrid fungi.</title>
        <authorList>
            <person name="Stajich J.E."/>
            <person name="Amses K."/>
            <person name="Simmons R."/>
            <person name="Seto K."/>
            <person name="Myers J."/>
            <person name="Bonds A."/>
            <person name="Quandt C.A."/>
            <person name="Barry K."/>
            <person name="Liu P."/>
            <person name="Grigoriev I."/>
            <person name="Longcore J.E."/>
            <person name="James T.Y."/>
        </authorList>
    </citation>
    <scope>NUCLEOTIDE SEQUENCE</scope>
    <source>
        <strain evidence="2">PLAUS21</strain>
    </source>
</reference>
<accession>A0AAD5UHQ5</accession>
<sequence length="319" mass="36124">MITPMRTQLTYEGLIDELYTIKSTFVELDASFFTPKGSASSINTKPKKVLLSGADTVFAQIRDQSFENQRLYERVLQFAGEPPVQRQWDWERELCARNMDNSFFEFLEDVVLANEAFTTPLKIACIYSIVNNGFKQKQFDQFRRDFCHAYGPKHLLTFQNLEKLGLLKVHSSSAKNSFSQISKSLKLINDYTSKLENNDVSYVYAGFAPISIRLIQIASNTFNGSDSQNLGVTWKNAEDTLSLLPGKTFEKSIIPNAAKEFRSKKRNGPIYTLIVFIGGCTLSEISAIRKLGQNDNRKYIVLTTSVVNGSRMLKSLVIE</sequence>
<dbReference type="InterPro" id="IPR027482">
    <property type="entry name" value="Sec1-like_dom2"/>
</dbReference>
<dbReference type="SUPFAM" id="SSF56815">
    <property type="entry name" value="Sec1/munc18-like (SM) proteins"/>
    <property type="match status" value="1"/>
</dbReference>
<dbReference type="InterPro" id="IPR043155">
    <property type="entry name" value="VPS33_dom3b"/>
</dbReference>